<gene>
    <name evidence="2" type="ORF">BKIR_c141_2779</name>
</gene>
<evidence type="ECO:0000313" key="2">
    <source>
        <dbReference type="EMBL" id="CCD36567.1"/>
    </source>
</evidence>
<protein>
    <submittedName>
        <fullName evidence="2">WGS project CAFE00000000 data, contig bkir_c141</fullName>
    </submittedName>
</protein>
<comment type="caution">
    <text evidence="2">The sequence shown here is derived from an EMBL/GenBank/DDBJ whole genome shotgun (WGS) entry which is preliminary data.</text>
</comment>
<proteinExistence type="predicted"/>
<dbReference type="EMBL" id="CAFE01000052">
    <property type="protein sequence ID" value="CCD36567.1"/>
    <property type="molecule type" value="Genomic_DNA"/>
</dbReference>
<sequence length="204" mass="21952">MNPDCQRILAAALPVLLAAACGGNDGGSPSATQMTQQNAASPKAVARISPPGGPFPTTTCFWRGPFDSEFVDTSAGYWTASFTIPAGKRVFLKSQYPYARYMSLVSYSAGASANDHLSDIDIAPDSDGSINQFVPGNMRYQTPRNYTVEVTGGARPSSGALANTLFRAAQMARWRSCCGSTCRTARRARRAPWTCRKSSFRTRT</sequence>
<reference evidence="2 3" key="2">
    <citation type="submission" date="2011-10" db="EMBL/GenBank/DDBJ databases">
        <title>Draft genome sequence of Candidatus Burkholderia kirkii.</title>
        <authorList>
            <person name="Carlier A.L."/>
            <person name="Eberl L."/>
        </authorList>
    </citation>
    <scope>NUCLEOTIDE SEQUENCE [LARGE SCALE GENOMIC DNA]</scope>
    <source>
        <strain evidence="2 3">UZHbot1</strain>
    </source>
</reference>
<organism evidence="2 3">
    <name type="scientific">Candidatus Paraburkholderia kirkii UZHbot1</name>
    <dbReference type="NCBI Taxonomy" id="1055526"/>
    <lineage>
        <taxon>Bacteria</taxon>
        <taxon>Pseudomonadati</taxon>
        <taxon>Pseudomonadota</taxon>
        <taxon>Betaproteobacteria</taxon>
        <taxon>Burkholderiales</taxon>
        <taxon>Burkholderiaceae</taxon>
        <taxon>Paraburkholderia</taxon>
    </lineage>
</organism>
<dbReference type="AlphaFoldDB" id="U3UAL4"/>
<dbReference type="HOGENOM" id="CLU_1341209_0_0_4"/>
<reference evidence="2 3" key="1">
    <citation type="submission" date="2011-09" db="EMBL/GenBank/DDBJ databases">
        <authorList>
            <person name="Carlier A."/>
        </authorList>
    </citation>
    <scope>NUCLEOTIDE SEQUENCE [LARGE SCALE GENOMIC DNA]</scope>
    <source>
        <strain evidence="2 3">UZHbot1</strain>
    </source>
</reference>
<feature type="region of interest" description="Disordered" evidence="1">
    <location>
        <begin position="27"/>
        <end position="48"/>
    </location>
</feature>
<evidence type="ECO:0000256" key="1">
    <source>
        <dbReference type="SAM" id="MobiDB-lite"/>
    </source>
</evidence>
<name>U3UAL4_9BURK</name>
<dbReference type="BioCyc" id="CBUR1055526:G10QW-1869-MONOMER"/>
<keyword evidence="3" id="KW-1185">Reference proteome</keyword>
<dbReference type="STRING" id="1055526.BKIR_c141_2779"/>
<evidence type="ECO:0000313" key="3">
    <source>
        <dbReference type="Proteomes" id="UP000003511"/>
    </source>
</evidence>
<feature type="compositionally biased region" description="Polar residues" evidence="1">
    <location>
        <begin position="27"/>
        <end position="40"/>
    </location>
</feature>
<dbReference type="PROSITE" id="PS51257">
    <property type="entry name" value="PROKAR_LIPOPROTEIN"/>
    <property type="match status" value="1"/>
</dbReference>
<dbReference type="Proteomes" id="UP000003511">
    <property type="component" value="Unassembled WGS sequence"/>
</dbReference>
<accession>U3UAL4</accession>